<gene>
    <name evidence="3" type="ORF">OCBIM_22014452mg</name>
</gene>
<feature type="region of interest" description="Disordered" evidence="2">
    <location>
        <begin position="269"/>
        <end position="300"/>
    </location>
</feature>
<dbReference type="AlphaFoldDB" id="A0A0L8IDS0"/>
<evidence type="ECO:0000256" key="1">
    <source>
        <dbReference type="SAM" id="Coils"/>
    </source>
</evidence>
<dbReference type="KEGG" id="obi:106871924"/>
<feature type="coiled-coil region" evidence="1">
    <location>
        <begin position="386"/>
        <end position="463"/>
    </location>
</feature>
<feature type="region of interest" description="Disordered" evidence="2">
    <location>
        <begin position="323"/>
        <end position="356"/>
    </location>
</feature>
<sequence>MSNPAVCSDVSDAVELSEQFNLYLKPIARINVSVQLPQLKCPGKTISNWEVMEKVKNMIKPHIFTSLKVTKSTLDFIRLEGEAENKSHVKVLLLKLDGKSIKLSGFSDTLRVRAAPAKIHFPTRHDMASYFRDAKNINEMKPGERPDTVYFKDLPTRWFTAQNDSNKDKPSETVLNSVFSVFGEIRCIDLPVLDPYRKQMTESKPGTIQTFSFGQDLTFEAYVQYKEYVGFIKAMDCLRGMKLMYRGEDKALTANIKVDFDKTKHLSEKAIRDRKAERERLQAAERERVEQERRKKEEEIRQKEKERLRIEYEKREKERKLAEKLQQQELRRREREEKRRQKQIAKRKREEEEKASLKVAQESRKLLITQRKLDSLRLMNEIFNNVKTVKMKENELQQQAAQEKEKLRQMELSKLKQIEEDKKRVEAELKKQMDMKEQERVLRERLLRKRQAAKDRQKEENREALRMKLTQSTVRLKSAVVMKR</sequence>
<proteinExistence type="predicted"/>
<dbReference type="Pfam" id="PF25015">
    <property type="entry name" value="RBD_AKAP-17A"/>
    <property type="match status" value="1"/>
</dbReference>
<name>A0A0L8IDS0_OCTBM</name>
<dbReference type="PANTHER" id="PTHR12484">
    <property type="entry name" value="B-LYMPHOCYTE ANTIGEN-RELATED"/>
    <property type="match status" value="1"/>
</dbReference>
<evidence type="ECO:0008006" key="4">
    <source>
        <dbReference type="Google" id="ProtNLM"/>
    </source>
</evidence>
<accession>A0A0L8IDS0</accession>
<dbReference type="EMBL" id="KQ415930">
    <property type="protein sequence ID" value="KOF99616.1"/>
    <property type="molecule type" value="Genomic_DNA"/>
</dbReference>
<dbReference type="CDD" id="cd12264">
    <property type="entry name" value="RRM_AKAP17A"/>
    <property type="match status" value="1"/>
</dbReference>
<dbReference type="OMA" id="IPACEQN"/>
<protein>
    <recommendedName>
        <fullName evidence="4">RRM domain-containing protein</fullName>
    </recommendedName>
</protein>
<dbReference type="PANTHER" id="PTHR12484:SF4">
    <property type="entry name" value="A-KINASE ANCHOR PROTEIN 17A"/>
    <property type="match status" value="1"/>
</dbReference>
<dbReference type="OrthoDB" id="1918237at2759"/>
<keyword evidence="1" id="KW-0175">Coiled coil</keyword>
<dbReference type="InterPro" id="IPR056852">
    <property type="entry name" value="AK17A/B"/>
</dbReference>
<reference evidence="3" key="1">
    <citation type="submission" date="2015-07" db="EMBL/GenBank/DDBJ databases">
        <title>MeaNS - Measles Nucleotide Surveillance Program.</title>
        <authorList>
            <person name="Tran T."/>
            <person name="Druce J."/>
        </authorList>
    </citation>
    <scope>NUCLEOTIDE SEQUENCE</scope>
    <source>
        <strain evidence="3">UCB-OBI-ISO-001</strain>
        <tissue evidence="3">Gonad</tissue>
    </source>
</reference>
<evidence type="ECO:0000313" key="3">
    <source>
        <dbReference type="EMBL" id="KOF99616.1"/>
    </source>
</evidence>
<organism evidence="3">
    <name type="scientific">Octopus bimaculoides</name>
    <name type="common">California two-spotted octopus</name>
    <dbReference type="NCBI Taxonomy" id="37653"/>
    <lineage>
        <taxon>Eukaryota</taxon>
        <taxon>Metazoa</taxon>
        <taxon>Spiralia</taxon>
        <taxon>Lophotrochozoa</taxon>
        <taxon>Mollusca</taxon>
        <taxon>Cephalopoda</taxon>
        <taxon>Coleoidea</taxon>
        <taxon>Octopodiformes</taxon>
        <taxon>Octopoda</taxon>
        <taxon>Incirrata</taxon>
        <taxon>Octopodidae</taxon>
        <taxon>Octopus</taxon>
    </lineage>
</organism>
<evidence type="ECO:0000256" key="2">
    <source>
        <dbReference type="SAM" id="MobiDB-lite"/>
    </source>
</evidence>
<dbReference type="STRING" id="37653.A0A0L8IDS0"/>
<feature type="compositionally biased region" description="Basic and acidic residues" evidence="2">
    <location>
        <begin position="329"/>
        <end position="339"/>
    </location>
</feature>